<dbReference type="EMBL" id="JABBNU010000003">
    <property type="protein sequence ID" value="NMM47733.1"/>
    <property type="molecule type" value="Genomic_DNA"/>
</dbReference>
<sequence>MIIGIIYGVGYLSIKSNLRSKYGISTFVFVITLIILTHISRLFWLVEVENKFFKWSYLIKWHNFNNTFNAILVSGLIGGLIAFIWWLIKASKKQLKRVGLVFILISTVFVSGFYFFFSRDISKNEIYLDYSITSLEKIKELAKTKKKVLYVDIWHSGCKPCLEEFGRHNQFTQRIDDDKVHLLFIGVDRSVPGEKQKQRIIIEKYGLKGTHSFISRETFIEILNNAGYNDEIHGYKAFPHHMIIGPNGEIIEVKAQSPSNNLATKLNGIKNQVLVQSE</sequence>
<keyword evidence="1" id="KW-0812">Transmembrane</keyword>
<keyword evidence="1" id="KW-0472">Membrane</keyword>
<evidence type="ECO:0000313" key="2">
    <source>
        <dbReference type="EMBL" id="NMM47733.1"/>
    </source>
</evidence>
<dbReference type="AlphaFoldDB" id="A0A848ITD4"/>
<feature type="transmembrane region" description="Helical" evidence="1">
    <location>
        <begin position="22"/>
        <end position="46"/>
    </location>
</feature>
<keyword evidence="1" id="KW-1133">Transmembrane helix</keyword>
<reference evidence="2 3" key="1">
    <citation type="submission" date="2020-04" db="EMBL/GenBank/DDBJ databases">
        <title>Flammeovirgaceae bacterium KN852 isolated from deep sea.</title>
        <authorList>
            <person name="Zhang D.-C."/>
        </authorList>
    </citation>
    <scope>NUCLEOTIDE SEQUENCE [LARGE SCALE GENOMIC DNA]</scope>
    <source>
        <strain evidence="2 3">KN852</strain>
    </source>
</reference>
<feature type="transmembrane region" description="Helical" evidence="1">
    <location>
        <begin position="100"/>
        <end position="117"/>
    </location>
</feature>
<dbReference type="RefSeq" id="WP_169678555.1">
    <property type="nucleotide sequence ID" value="NZ_JABBNU010000003.1"/>
</dbReference>
<dbReference type="Gene3D" id="3.40.30.10">
    <property type="entry name" value="Glutaredoxin"/>
    <property type="match status" value="1"/>
</dbReference>
<feature type="transmembrane region" description="Helical" evidence="1">
    <location>
        <begin position="66"/>
        <end position="88"/>
    </location>
</feature>
<evidence type="ECO:0008006" key="4">
    <source>
        <dbReference type="Google" id="ProtNLM"/>
    </source>
</evidence>
<dbReference type="Proteomes" id="UP000559010">
    <property type="component" value="Unassembled WGS sequence"/>
</dbReference>
<comment type="caution">
    <text evidence="2">The sequence shown here is derived from an EMBL/GenBank/DDBJ whole genome shotgun (WGS) entry which is preliminary data.</text>
</comment>
<evidence type="ECO:0000313" key="3">
    <source>
        <dbReference type="Proteomes" id="UP000559010"/>
    </source>
</evidence>
<proteinExistence type="predicted"/>
<protein>
    <recommendedName>
        <fullName evidence="4">Thioredoxin domain-containing protein</fullName>
    </recommendedName>
</protein>
<gene>
    <name evidence="2" type="ORF">HH304_04925</name>
</gene>
<evidence type="ECO:0000256" key="1">
    <source>
        <dbReference type="SAM" id="Phobius"/>
    </source>
</evidence>
<dbReference type="InterPro" id="IPR036249">
    <property type="entry name" value="Thioredoxin-like_sf"/>
</dbReference>
<name>A0A848ITD4_9BACT</name>
<organism evidence="2 3">
    <name type="scientific">Marinigracilibium pacificum</name>
    <dbReference type="NCBI Taxonomy" id="2729599"/>
    <lineage>
        <taxon>Bacteria</taxon>
        <taxon>Pseudomonadati</taxon>
        <taxon>Bacteroidota</taxon>
        <taxon>Cytophagia</taxon>
        <taxon>Cytophagales</taxon>
        <taxon>Flammeovirgaceae</taxon>
        <taxon>Marinigracilibium</taxon>
    </lineage>
</organism>
<keyword evidence="3" id="KW-1185">Reference proteome</keyword>
<accession>A0A848ITD4</accession>
<dbReference type="SUPFAM" id="SSF52833">
    <property type="entry name" value="Thioredoxin-like"/>
    <property type="match status" value="1"/>
</dbReference>